<evidence type="ECO:0000256" key="1">
    <source>
        <dbReference type="ARBA" id="ARBA00022741"/>
    </source>
</evidence>
<dbReference type="SUPFAM" id="SSF52540">
    <property type="entry name" value="P-loop containing nucleoside triphosphate hydrolases"/>
    <property type="match status" value="1"/>
</dbReference>
<comment type="caution">
    <text evidence="10">The sequence shown here is derived from an EMBL/GenBank/DDBJ whole genome shotgun (WGS) entry which is preliminary data.</text>
</comment>
<dbReference type="InterPro" id="IPR002078">
    <property type="entry name" value="Sigma_54_int"/>
</dbReference>
<dbReference type="Gene3D" id="1.10.10.60">
    <property type="entry name" value="Homeodomain-like"/>
    <property type="match status" value="1"/>
</dbReference>
<evidence type="ECO:0000313" key="10">
    <source>
        <dbReference type="EMBL" id="RST86459.1"/>
    </source>
</evidence>
<evidence type="ECO:0000256" key="6">
    <source>
        <dbReference type="ARBA" id="ARBA00023163"/>
    </source>
</evidence>
<dbReference type="InterPro" id="IPR011006">
    <property type="entry name" value="CheY-like_superfamily"/>
</dbReference>
<sequence length="443" mass="47658">MSAPLILMVEDDATLGTSLQQRLELEGFRVRWARSAREARAALPGAHPAIILSDIRLPDGDGEAVMRSHFANFGLVPTIFMTAYGDIEQAVRLVRDGALDYVTKPFDLDQLVDRFRDIVRRATPQAIGAGTPLGRSAAMQPVVETLSRAARVALPVLLLGETGSGKEVAARHVHDSGPRSSAPFVPVNCGAMPAELADSMLFGHERGAFTGAAGTHRGLLEEAGEGTLFLDEIGDLPLPLQVKLLRVLETRAFRRLGAAEERGFHARLICATNRDLESMVAEGAFREDLWFRINVITCKLPPLRERPEDIADLMASFAEAAAKENGFPGVSIEPSAIEAALAHAWPGNVRELLNRVQRAVALGANGTLTAADLFPDGVDAGRRQASGGDDIDGSLSDIREAAERRHIVAALAKTGGSTKDAADLLQVSRTTLWEKMRRYGIDG</sequence>
<dbReference type="PROSITE" id="PS50045">
    <property type="entry name" value="SIGMA54_INTERACT_4"/>
    <property type="match status" value="1"/>
</dbReference>
<dbReference type="Pfam" id="PF25601">
    <property type="entry name" value="AAA_lid_14"/>
    <property type="match status" value="1"/>
</dbReference>
<evidence type="ECO:0000259" key="8">
    <source>
        <dbReference type="PROSITE" id="PS50045"/>
    </source>
</evidence>
<dbReference type="RefSeq" id="WP_126699930.1">
    <property type="nucleotide sequence ID" value="NZ_RWKW01000035.1"/>
</dbReference>
<dbReference type="Gene3D" id="3.40.50.2300">
    <property type="match status" value="1"/>
</dbReference>
<dbReference type="PROSITE" id="PS50110">
    <property type="entry name" value="RESPONSE_REGULATORY"/>
    <property type="match status" value="1"/>
</dbReference>
<dbReference type="InterPro" id="IPR027417">
    <property type="entry name" value="P-loop_NTPase"/>
</dbReference>
<name>A0A3S0G906_9HYPH</name>
<dbReference type="InterPro" id="IPR025944">
    <property type="entry name" value="Sigma_54_int_dom_CS"/>
</dbReference>
<evidence type="ECO:0000256" key="5">
    <source>
        <dbReference type="ARBA" id="ARBA00023159"/>
    </source>
</evidence>
<dbReference type="SUPFAM" id="SSF52172">
    <property type="entry name" value="CheY-like"/>
    <property type="match status" value="1"/>
</dbReference>
<dbReference type="FunFam" id="3.40.50.300:FF:000006">
    <property type="entry name" value="DNA-binding transcriptional regulator NtrC"/>
    <property type="match status" value="1"/>
</dbReference>
<evidence type="ECO:0000259" key="9">
    <source>
        <dbReference type="PROSITE" id="PS50110"/>
    </source>
</evidence>
<keyword evidence="11" id="KW-1185">Reference proteome</keyword>
<dbReference type="PROSITE" id="PS00688">
    <property type="entry name" value="SIGMA54_INTERACT_3"/>
    <property type="match status" value="1"/>
</dbReference>
<evidence type="ECO:0000256" key="3">
    <source>
        <dbReference type="ARBA" id="ARBA00023012"/>
    </source>
</evidence>
<evidence type="ECO:0000256" key="7">
    <source>
        <dbReference type="PROSITE-ProRule" id="PRU00169"/>
    </source>
</evidence>
<gene>
    <name evidence="10" type="ORF">EJC49_10770</name>
</gene>
<dbReference type="Pfam" id="PF00158">
    <property type="entry name" value="Sigma54_activat"/>
    <property type="match status" value="1"/>
</dbReference>
<dbReference type="GO" id="GO:0005524">
    <property type="term" value="F:ATP binding"/>
    <property type="evidence" value="ECO:0007669"/>
    <property type="project" value="UniProtKB-KW"/>
</dbReference>
<dbReference type="SMART" id="SM00448">
    <property type="entry name" value="REC"/>
    <property type="match status" value="1"/>
</dbReference>
<evidence type="ECO:0000256" key="2">
    <source>
        <dbReference type="ARBA" id="ARBA00022840"/>
    </source>
</evidence>
<dbReference type="InterPro" id="IPR003593">
    <property type="entry name" value="AAA+_ATPase"/>
</dbReference>
<evidence type="ECO:0000313" key="11">
    <source>
        <dbReference type="Proteomes" id="UP000278398"/>
    </source>
</evidence>
<dbReference type="CDD" id="cd00009">
    <property type="entry name" value="AAA"/>
    <property type="match status" value="1"/>
</dbReference>
<keyword evidence="3" id="KW-0902">Two-component regulatory system</keyword>
<keyword evidence="6" id="KW-0804">Transcription</keyword>
<feature type="domain" description="Response regulatory" evidence="9">
    <location>
        <begin position="5"/>
        <end position="119"/>
    </location>
</feature>
<dbReference type="PANTHER" id="PTHR32071:SF14">
    <property type="entry name" value="TRANSCRIPTIONAL REGULATORY PROTEIN RTCR"/>
    <property type="match status" value="1"/>
</dbReference>
<dbReference type="PRINTS" id="PR01590">
    <property type="entry name" value="HTHFIS"/>
</dbReference>
<reference evidence="10 11" key="1">
    <citation type="submission" date="2018-12" db="EMBL/GenBank/DDBJ databases">
        <title>Mesorhizobium carbonis sp. nov., isolated from coal mine water.</title>
        <authorList>
            <person name="Xin W."/>
            <person name="Xu Z."/>
            <person name="Xiang F."/>
            <person name="Zhang J."/>
            <person name="Xi L."/>
            <person name="Liu J."/>
        </authorList>
    </citation>
    <scope>NUCLEOTIDE SEQUENCE [LARGE SCALE GENOMIC DNA]</scope>
    <source>
        <strain evidence="10 11">B2.3</strain>
    </source>
</reference>
<dbReference type="GO" id="GO:0000160">
    <property type="term" value="P:phosphorelay signal transduction system"/>
    <property type="evidence" value="ECO:0007669"/>
    <property type="project" value="UniProtKB-KW"/>
</dbReference>
<dbReference type="Gene3D" id="3.40.50.300">
    <property type="entry name" value="P-loop containing nucleotide triphosphate hydrolases"/>
    <property type="match status" value="1"/>
</dbReference>
<dbReference type="InterPro" id="IPR058031">
    <property type="entry name" value="AAA_lid_NorR"/>
</dbReference>
<evidence type="ECO:0000256" key="4">
    <source>
        <dbReference type="ARBA" id="ARBA00023015"/>
    </source>
</evidence>
<keyword evidence="5" id="KW-0010">Activator</keyword>
<proteinExistence type="predicted"/>
<feature type="modified residue" description="4-aspartylphosphate" evidence="7">
    <location>
        <position position="54"/>
    </location>
</feature>
<dbReference type="EMBL" id="RWKW01000035">
    <property type="protein sequence ID" value="RST86459.1"/>
    <property type="molecule type" value="Genomic_DNA"/>
</dbReference>
<keyword evidence="7" id="KW-0597">Phosphoprotein</keyword>
<dbReference type="InterPro" id="IPR001789">
    <property type="entry name" value="Sig_transdc_resp-reg_receiver"/>
</dbReference>
<dbReference type="GO" id="GO:0043565">
    <property type="term" value="F:sequence-specific DNA binding"/>
    <property type="evidence" value="ECO:0007669"/>
    <property type="project" value="InterPro"/>
</dbReference>
<dbReference type="InterPro" id="IPR002197">
    <property type="entry name" value="HTH_Fis"/>
</dbReference>
<dbReference type="SMART" id="SM00382">
    <property type="entry name" value="AAA"/>
    <property type="match status" value="1"/>
</dbReference>
<dbReference type="AlphaFoldDB" id="A0A3S0G906"/>
<accession>A0A3S0G906</accession>
<dbReference type="OrthoDB" id="9762726at2"/>
<dbReference type="PANTHER" id="PTHR32071">
    <property type="entry name" value="TRANSCRIPTIONAL REGULATORY PROTEIN"/>
    <property type="match status" value="1"/>
</dbReference>
<dbReference type="Proteomes" id="UP000278398">
    <property type="component" value="Unassembled WGS sequence"/>
</dbReference>
<protein>
    <submittedName>
        <fullName evidence="10">Sigma-54-dependent Fis family transcriptional regulator</fullName>
    </submittedName>
</protein>
<dbReference type="GO" id="GO:0006355">
    <property type="term" value="P:regulation of DNA-templated transcription"/>
    <property type="evidence" value="ECO:0007669"/>
    <property type="project" value="InterPro"/>
</dbReference>
<feature type="domain" description="Sigma-54 factor interaction" evidence="8">
    <location>
        <begin position="132"/>
        <end position="361"/>
    </location>
</feature>
<dbReference type="SUPFAM" id="SSF46689">
    <property type="entry name" value="Homeodomain-like"/>
    <property type="match status" value="1"/>
</dbReference>
<keyword evidence="4" id="KW-0805">Transcription regulation</keyword>
<dbReference type="Pfam" id="PF00072">
    <property type="entry name" value="Response_reg"/>
    <property type="match status" value="1"/>
</dbReference>
<dbReference type="InterPro" id="IPR009057">
    <property type="entry name" value="Homeodomain-like_sf"/>
</dbReference>
<keyword evidence="2" id="KW-0067">ATP-binding</keyword>
<keyword evidence="1" id="KW-0547">Nucleotide-binding</keyword>
<dbReference type="Gene3D" id="1.10.8.60">
    <property type="match status" value="1"/>
</dbReference>
<organism evidence="10 11">
    <name type="scientific">Aquibium carbonis</name>
    <dbReference type="NCBI Taxonomy" id="2495581"/>
    <lineage>
        <taxon>Bacteria</taxon>
        <taxon>Pseudomonadati</taxon>
        <taxon>Pseudomonadota</taxon>
        <taxon>Alphaproteobacteria</taxon>
        <taxon>Hyphomicrobiales</taxon>
        <taxon>Phyllobacteriaceae</taxon>
        <taxon>Aquibium</taxon>
    </lineage>
</organism>
<dbReference type="Pfam" id="PF02954">
    <property type="entry name" value="HTH_8"/>
    <property type="match status" value="1"/>
</dbReference>